<dbReference type="Proteomes" id="UP001215143">
    <property type="component" value="Chromosome"/>
</dbReference>
<evidence type="ECO:0000259" key="1">
    <source>
        <dbReference type="Pfam" id="PF13472"/>
    </source>
</evidence>
<sequence length="216" mass="25054">MSTIHNERILFIGDSITDCNRNRSEREHDSDRLGHGYVSFIHALLQATYPSKHYKVTNKGIGGNTIRDLQERWQRDVLTLKPDLLFIMIGINDVWRQFDQPSDFAQHVYPDEFTGTYRQLVEQSSAKKICLLSPFYIQSEKGDPMRKMMDHYGDLTKSVAETCHVSFIDLQKQTFDPLMQGLDDIEIAQDRIHPSSVGHMAIARTILKHLDFKWDN</sequence>
<feature type="domain" description="SGNH hydrolase-type esterase" evidence="1">
    <location>
        <begin position="11"/>
        <end position="199"/>
    </location>
</feature>
<dbReference type="RefSeq" id="WP_274273017.1">
    <property type="nucleotide sequence ID" value="NZ_CP117834.1"/>
</dbReference>
<dbReference type="EMBL" id="CP117834">
    <property type="protein sequence ID" value="WDF04717.1"/>
    <property type="molecule type" value="Genomic_DNA"/>
</dbReference>
<evidence type="ECO:0000313" key="3">
    <source>
        <dbReference type="Proteomes" id="UP001215143"/>
    </source>
</evidence>
<proteinExistence type="predicted"/>
<organism evidence="2 3">
    <name type="scientific">Shouchella hunanensis</name>
    <dbReference type="NCBI Taxonomy" id="766894"/>
    <lineage>
        <taxon>Bacteria</taxon>
        <taxon>Bacillati</taxon>
        <taxon>Bacillota</taxon>
        <taxon>Bacilli</taxon>
        <taxon>Bacillales</taxon>
        <taxon>Bacillaceae</taxon>
        <taxon>Shouchella</taxon>
    </lineage>
</organism>
<dbReference type="InterPro" id="IPR051532">
    <property type="entry name" value="Ester_Hydrolysis_Enzymes"/>
</dbReference>
<dbReference type="GO" id="GO:0016787">
    <property type="term" value="F:hydrolase activity"/>
    <property type="evidence" value="ECO:0007669"/>
    <property type="project" value="UniProtKB-KW"/>
</dbReference>
<dbReference type="PANTHER" id="PTHR30383">
    <property type="entry name" value="THIOESTERASE 1/PROTEASE 1/LYSOPHOSPHOLIPASE L1"/>
    <property type="match status" value="1"/>
</dbReference>
<dbReference type="PANTHER" id="PTHR30383:SF5">
    <property type="entry name" value="SGNH HYDROLASE-TYPE ESTERASE DOMAIN-CONTAINING PROTEIN"/>
    <property type="match status" value="1"/>
</dbReference>
<dbReference type="Gene3D" id="3.40.50.1110">
    <property type="entry name" value="SGNH hydrolase"/>
    <property type="match status" value="1"/>
</dbReference>
<dbReference type="InterPro" id="IPR036514">
    <property type="entry name" value="SGNH_hydro_sf"/>
</dbReference>
<name>A0ABY7W6Z0_9BACI</name>
<dbReference type="SUPFAM" id="SSF52266">
    <property type="entry name" value="SGNH hydrolase"/>
    <property type="match status" value="1"/>
</dbReference>
<dbReference type="Pfam" id="PF13472">
    <property type="entry name" value="Lipase_GDSL_2"/>
    <property type="match status" value="1"/>
</dbReference>
<gene>
    <name evidence="2" type="ORF">PQ477_04450</name>
</gene>
<reference evidence="2 3" key="1">
    <citation type="submission" date="2023-02" db="EMBL/GenBank/DDBJ databases">
        <authorList>
            <person name="Liu G."/>
        </authorList>
    </citation>
    <scope>NUCLEOTIDE SEQUENCE [LARGE SCALE GENOMIC DNA]</scope>
    <source>
        <strain evidence="2 3">DSM 23008</strain>
    </source>
</reference>
<dbReference type="InterPro" id="IPR013830">
    <property type="entry name" value="SGNH_hydro"/>
</dbReference>
<keyword evidence="2" id="KW-0378">Hydrolase</keyword>
<accession>A0ABY7W6Z0</accession>
<dbReference type="CDD" id="cd01834">
    <property type="entry name" value="SGNH_hydrolase_like_2"/>
    <property type="match status" value="1"/>
</dbReference>
<evidence type="ECO:0000313" key="2">
    <source>
        <dbReference type="EMBL" id="WDF04717.1"/>
    </source>
</evidence>
<protein>
    <submittedName>
        <fullName evidence="2">SGNH/GDSL hydrolase family protein</fullName>
    </submittedName>
</protein>
<keyword evidence="3" id="KW-1185">Reference proteome</keyword>